<dbReference type="SUPFAM" id="SSF53383">
    <property type="entry name" value="PLP-dependent transferases"/>
    <property type="match status" value="1"/>
</dbReference>
<dbReference type="EC" id="2.6.1.19" evidence="7"/>
<dbReference type="FunFam" id="3.40.640.10:FF:000013">
    <property type="entry name" value="4-aminobutyrate aminotransferase"/>
    <property type="match status" value="1"/>
</dbReference>
<dbReference type="PANTHER" id="PTHR11986">
    <property type="entry name" value="AMINOTRANSFERASE CLASS III"/>
    <property type="match status" value="1"/>
</dbReference>
<evidence type="ECO:0000313" key="8">
    <source>
        <dbReference type="Proteomes" id="UP000051373"/>
    </source>
</evidence>
<comment type="caution">
    <text evidence="7">The sequence shown here is derived from an EMBL/GenBank/DDBJ whole genome shotgun (WGS) entry which is preliminary data.</text>
</comment>
<gene>
    <name evidence="7" type="ORF">AMJ83_04210</name>
</gene>
<dbReference type="InterPro" id="IPR015421">
    <property type="entry name" value="PyrdxlP-dep_Trfase_major"/>
</dbReference>
<dbReference type="Gene3D" id="3.40.640.10">
    <property type="entry name" value="Type I PLP-dependent aspartate aminotransferase-like (Major domain)"/>
    <property type="match status" value="1"/>
</dbReference>
<dbReference type="EMBL" id="LJUJ01000006">
    <property type="protein sequence ID" value="KPK64070.1"/>
    <property type="molecule type" value="Genomic_DNA"/>
</dbReference>
<comment type="similarity">
    <text evidence="2 6">Belongs to the class-III pyridoxal-phosphate-dependent aminotransferase family.</text>
</comment>
<dbReference type="Proteomes" id="UP000051373">
    <property type="component" value="Unassembled WGS sequence"/>
</dbReference>
<accession>A0A0S8FTL2</accession>
<comment type="cofactor">
    <cofactor evidence="1">
        <name>pyridoxal 5'-phosphate</name>
        <dbReference type="ChEBI" id="CHEBI:597326"/>
    </cofactor>
</comment>
<evidence type="ECO:0000313" key="7">
    <source>
        <dbReference type="EMBL" id="KPK64070.1"/>
    </source>
</evidence>
<dbReference type="PIRSF" id="PIRSF000521">
    <property type="entry name" value="Transaminase_4ab_Lys_Orn"/>
    <property type="match status" value="1"/>
</dbReference>
<sequence length="441" mass="48276">MPNIATELPGPKAKRILNKDHKYVSPSYTRYYPAVIERGQGVWVTDVDGNVFLDFSAGIGVVSTGHCHPEVVKAIKEQSAKLLHMSGTDFYYPNQANLAEKLAEIVPGAKNKKVFFCNSGAESVECAMKLARYHKRRSRYIAFTGAFHGRTFGALSLTASKVSQRRHFAPLLFGVTHVSYAYCYRCPFHLQYPACGVACVKYIDDVLLKKVVPPEEVAAVFVEPIQGEGGYIVPPPGFIPALRALCDKYDILLVDDEVQSGMGRTGKMFAIEHFNTKADIYSIAKGIASGLPLGACVSRAGIMDWEPGSHASTFAGNPVSCAAALKTIELLENGLVENAARLGEVALERLSELKKQYEFVGDVRGKGLMIGVEFVGDAISKEPVKDRRNAVVFESFKRGLLLLGAGESAVRFIPPLVINEQELHTGLDIFEQAVRSVFRVR</sequence>
<reference evidence="7 8" key="1">
    <citation type="journal article" date="2015" name="Microbiome">
        <title>Genomic resolution of linkages in carbon, nitrogen, and sulfur cycling among widespread estuary sediment bacteria.</title>
        <authorList>
            <person name="Baker B.J."/>
            <person name="Lazar C.S."/>
            <person name="Teske A.P."/>
            <person name="Dick G.J."/>
        </authorList>
    </citation>
    <scope>NUCLEOTIDE SEQUENCE [LARGE SCALE GENOMIC DNA]</scope>
    <source>
        <strain evidence="7">SM23_42</strain>
    </source>
</reference>
<dbReference type="InterPro" id="IPR015422">
    <property type="entry name" value="PyrdxlP-dep_Trfase_small"/>
</dbReference>
<keyword evidence="3 7" id="KW-0032">Aminotransferase</keyword>
<dbReference type="AlphaFoldDB" id="A0A0S8FTL2"/>
<evidence type="ECO:0000256" key="5">
    <source>
        <dbReference type="ARBA" id="ARBA00022898"/>
    </source>
</evidence>
<evidence type="ECO:0000256" key="6">
    <source>
        <dbReference type="RuleBase" id="RU003560"/>
    </source>
</evidence>
<keyword evidence="5 6" id="KW-0663">Pyridoxal phosphate</keyword>
<evidence type="ECO:0000256" key="4">
    <source>
        <dbReference type="ARBA" id="ARBA00022679"/>
    </source>
</evidence>
<dbReference type="GO" id="GO:0042802">
    <property type="term" value="F:identical protein binding"/>
    <property type="evidence" value="ECO:0007669"/>
    <property type="project" value="TreeGrafter"/>
</dbReference>
<dbReference type="NCBIfam" id="NF004426">
    <property type="entry name" value="PRK05769.1"/>
    <property type="match status" value="1"/>
</dbReference>
<dbReference type="Gene3D" id="3.90.1150.10">
    <property type="entry name" value="Aspartate Aminotransferase, domain 1"/>
    <property type="match status" value="1"/>
</dbReference>
<dbReference type="InterPro" id="IPR049704">
    <property type="entry name" value="Aminotrans_3_PPA_site"/>
</dbReference>
<protein>
    <submittedName>
        <fullName evidence="7">4-aminobutyrate aminotransferase</fullName>
        <ecNumber evidence="7">2.6.1.19</ecNumber>
    </submittedName>
</protein>
<dbReference type="PANTHER" id="PTHR11986:SF58">
    <property type="entry name" value="LEUCINE_METHIONINE RACEMASE"/>
    <property type="match status" value="1"/>
</dbReference>
<dbReference type="InterPro" id="IPR050103">
    <property type="entry name" value="Class-III_PLP-dep_AT"/>
</dbReference>
<dbReference type="STRING" id="1703779.AMJ83_04210"/>
<dbReference type="PROSITE" id="PS00600">
    <property type="entry name" value="AA_TRANSFER_CLASS_3"/>
    <property type="match status" value="1"/>
</dbReference>
<dbReference type="GO" id="GO:0034386">
    <property type="term" value="F:4-aminobutyrate:2-oxoglutarate transaminase activity"/>
    <property type="evidence" value="ECO:0007669"/>
    <property type="project" value="UniProtKB-EC"/>
</dbReference>
<proteinExistence type="inferred from homology"/>
<organism evidence="7 8">
    <name type="scientific">candidate division WOR_3 bacterium SM23_42</name>
    <dbReference type="NCBI Taxonomy" id="1703779"/>
    <lineage>
        <taxon>Bacteria</taxon>
        <taxon>Bacteria division WOR-3</taxon>
    </lineage>
</organism>
<name>A0A0S8FTL2_UNCW3</name>
<evidence type="ECO:0000256" key="3">
    <source>
        <dbReference type="ARBA" id="ARBA00022576"/>
    </source>
</evidence>
<dbReference type="CDD" id="cd00610">
    <property type="entry name" value="OAT_like"/>
    <property type="match status" value="1"/>
</dbReference>
<dbReference type="GO" id="GO:0030170">
    <property type="term" value="F:pyridoxal phosphate binding"/>
    <property type="evidence" value="ECO:0007669"/>
    <property type="project" value="InterPro"/>
</dbReference>
<keyword evidence="4 7" id="KW-0808">Transferase</keyword>
<dbReference type="InterPro" id="IPR015424">
    <property type="entry name" value="PyrdxlP-dep_Trfase"/>
</dbReference>
<dbReference type="Pfam" id="PF00202">
    <property type="entry name" value="Aminotran_3"/>
    <property type="match status" value="1"/>
</dbReference>
<evidence type="ECO:0000256" key="1">
    <source>
        <dbReference type="ARBA" id="ARBA00001933"/>
    </source>
</evidence>
<evidence type="ECO:0000256" key="2">
    <source>
        <dbReference type="ARBA" id="ARBA00008954"/>
    </source>
</evidence>
<dbReference type="InterPro" id="IPR005814">
    <property type="entry name" value="Aminotrans_3"/>
</dbReference>